<organism evidence="5 6">
    <name type="scientific">Pseudobacter ginsenosidimutans</name>
    <dbReference type="NCBI Taxonomy" id="661488"/>
    <lineage>
        <taxon>Bacteria</taxon>
        <taxon>Pseudomonadati</taxon>
        <taxon>Bacteroidota</taxon>
        <taxon>Chitinophagia</taxon>
        <taxon>Chitinophagales</taxon>
        <taxon>Chitinophagaceae</taxon>
        <taxon>Pseudobacter</taxon>
    </lineage>
</organism>
<dbReference type="InterPro" id="IPR007312">
    <property type="entry name" value="Phosphoesterase"/>
</dbReference>
<sequence length="839" mass="95994">MDTRREFLKNAGLIAGGTGLLQFMPASIARALAIDPAPGSTYLDAEHIVFLMQENRSFDHAYGTLQGVRGFNDPRAIQLPNQNLVWLQTDKNGKTYCPFHLDIKDTKATWMSALPHSWSNQVDVRNDGMYDRWLHAKPSGRREYRDMPLTLGYHTREDLPFYYAMADAFTVCDHNFCSSLTGTTPNRLYFWSGTIREKADPNVIARVWNGDADYGNEVSWKTFPERLEENDISWRVYQNELSVYVGLQGEEESWLANFTDNSLEFFTQYNVWYHPPYIDSLPEAIKRTADSIQQLEQKIAAMPANSEDTTKTKRTLARQQRYLQQCEEHRGKYIKAGFDKLTPFEKNIHFKAFTTNSGDPDYHSLSDLTYQDGDTTRTMKAPKGDVLHQFRKDVEDGKLPTVSWLVAPENFSDHPGAAWFGVWYISEVLDILTKNPEVWKKTIFVLTYDENDGYFDHLPPFVAPHPAKKDSGKVSEGIDTAVEYVANKEQQSSDADDMRESPIGLGYRVPMVIASPWSRGGYVNSEVFDHTSSLQFLEHFLSHKTKKEIRETNITEWRRVVCGNLTSAFRPWKGEKIELPKFIERDPFIEGIHKAQFKKLPDNFKALTEEEINAINRDPFKAAYMARQEPGTRSACSLPYFMTTTAISDKDSNTLLLMLHTAHLGSRPYGGTPFTVYAWNLKNREVKCRSYAVKAGEAIKDTWNLDEFENGQYHLRVYGPNGFYREHKGSAKDPSLQIDMGYERSGKKHTPTGNINLTFENFATEKMELLITDNVYRSAPQTIILKPGKHIVTIDTQKNFHWYDLSITVINAPDFSLRLAGHAESEKPTKTDPFMGQVV</sequence>
<dbReference type="RefSeq" id="WP_130543616.1">
    <property type="nucleotide sequence ID" value="NZ_CP042431.1"/>
</dbReference>
<feature type="domain" description="Bacterial phospholipase C C-terminal" evidence="4">
    <location>
        <begin position="663"/>
        <end position="729"/>
    </location>
</feature>
<proteinExistence type="inferred from homology"/>
<comment type="similarity">
    <text evidence="1">Belongs to the bacterial phospholipase C family.</text>
</comment>
<dbReference type="EMBL" id="SGXA01000003">
    <property type="protein sequence ID" value="RZS69267.1"/>
    <property type="molecule type" value="Genomic_DNA"/>
</dbReference>
<evidence type="ECO:0000256" key="1">
    <source>
        <dbReference type="ARBA" id="ARBA00009717"/>
    </source>
</evidence>
<dbReference type="EC" id="3.1.4.3" evidence="2"/>
<dbReference type="InterPro" id="IPR017767">
    <property type="entry name" value="PC-PLC"/>
</dbReference>
<evidence type="ECO:0000313" key="5">
    <source>
        <dbReference type="EMBL" id="RZS69267.1"/>
    </source>
</evidence>
<comment type="caution">
    <text evidence="5">The sequence shown here is derived from an EMBL/GenBank/DDBJ whole genome shotgun (WGS) entry which is preliminary data.</text>
</comment>
<dbReference type="GO" id="GO:0034480">
    <property type="term" value="F:phosphatidylcholine phospholipase C activity"/>
    <property type="evidence" value="ECO:0007669"/>
    <property type="project" value="UniProtKB-EC"/>
</dbReference>
<evidence type="ECO:0000259" key="4">
    <source>
        <dbReference type="Pfam" id="PF05506"/>
    </source>
</evidence>
<gene>
    <name evidence="5" type="ORF">EV199_5103</name>
</gene>
<dbReference type="GO" id="GO:0016042">
    <property type="term" value="P:lipid catabolic process"/>
    <property type="evidence" value="ECO:0007669"/>
    <property type="project" value="InterPro"/>
</dbReference>
<protein>
    <recommendedName>
        <fullName evidence="2">phospholipase C</fullName>
        <ecNumber evidence="2">3.1.4.3</ecNumber>
    </recommendedName>
</protein>
<reference evidence="5 6" key="1">
    <citation type="submission" date="2019-02" db="EMBL/GenBank/DDBJ databases">
        <title>Genomic Encyclopedia of Type Strains, Phase IV (KMG-IV): sequencing the most valuable type-strain genomes for metagenomic binning, comparative biology and taxonomic classification.</title>
        <authorList>
            <person name="Goeker M."/>
        </authorList>
    </citation>
    <scope>NUCLEOTIDE SEQUENCE [LARGE SCALE GENOMIC DNA]</scope>
    <source>
        <strain evidence="5 6">DSM 18116</strain>
    </source>
</reference>
<feature type="domain" description="Bacterial phospholipase C C-terminal" evidence="4">
    <location>
        <begin position="746"/>
        <end position="822"/>
    </location>
</feature>
<accession>A0A4Q7MMK6</accession>
<dbReference type="AlphaFoldDB" id="A0A4Q7MMK6"/>
<dbReference type="OrthoDB" id="980947at2"/>
<dbReference type="Pfam" id="PF04185">
    <property type="entry name" value="Phosphoesterase"/>
    <property type="match status" value="2"/>
</dbReference>
<keyword evidence="6" id="KW-1185">Reference proteome</keyword>
<evidence type="ECO:0000256" key="2">
    <source>
        <dbReference type="ARBA" id="ARBA00012018"/>
    </source>
</evidence>
<dbReference type="InterPro" id="IPR006311">
    <property type="entry name" value="TAT_signal"/>
</dbReference>
<evidence type="ECO:0000313" key="6">
    <source>
        <dbReference type="Proteomes" id="UP000293874"/>
    </source>
</evidence>
<dbReference type="Gene3D" id="3.40.720.10">
    <property type="entry name" value="Alkaline Phosphatase, subunit A"/>
    <property type="match status" value="2"/>
</dbReference>
<keyword evidence="3" id="KW-0378">Hydrolase</keyword>
<dbReference type="Pfam" id="PF05506">
    <property type="entry name" value="PLipase_C_C"/>
    <property type="match status" value="2"/>
</dbReference>
<dbReference type="Proteomes" id="UP000293874">
    <property type="component" value="Unassembled WGS sequence"/>
</dbReference>
<dbReference type="PANTHER" id="PTHR31956:SF1">
    <property type="entry name" value="NON-SPECIFIC PHOSPHOLIPASE C1"/>
    <property type="match status" value="1"/>
</dbReference>
<dbReference type="NCBIfam" id="TIGR03396">
    <property type="entry name" value="PC_PLC"/>
    <property type="match status" value="1"/>
</dbReference>
<name>A0A4Q7MMK6_9BACT</name>
<dbReference type="PROSITE" id="PS51318">
    <property type="entry name" value="TAT"/>
    <property type="match status" value="1"/>
</dbReference>
<dbReference type="InterPro" id="IPR017850">
    <property type="entry name" value="Alkaline_phosphatase_core_sf"/>
</dbReference>
<dbReference type="InterPro" id="IPR008475">
    <property type="entry name" value="PLipase_C_C"/>
</dbReference>
<dbReference type="PANTHER" id="PTHR31956">
    <property type="entry name" value="NON-SPECIFIC PHOSPHOLIPASE C4-RELATED"/>
    <property type="match status" value="1"/>
</dbReference>
<evidence type="ECO:0000256" key="3">
    <source>
        <dbReference type="ARBA" id="ARBA00022801"/>
    </source>
</evidence>